<dbReference type="InterPro" id="IPR000184">
    <property type="entry name" value="Bac_surfAg_D15"/>
</dbReference>
<feature type="domain" description="POTRA" evidence="9">
    <location>
        <begin position="309"/>
        <end position="379"/>
    </location>
</feature>
<evidence type="ECO:0000259" key="9">
    <source>
        <dbReference type="PROSITE" id="PS51779"/>
    </source>
</evidence>
<organism evidence="10 11">
    <name type="scientific">Venenivibrio stagnispumantis</name>
    <dbReference type="NCBI Taxonomy" id="407998"/>
    <lineage>
        <taxon>Bacteria</taxon>
        <taxon>Pseudomonadati</taxon>
        <taxon>Aquificota</taxon>
        <taxon>Aquificia</taxon>
        <taxon>Aquificales</taxon>
        <taxon>Hydrogenothermaceae</taxon>
        <taxon>Venenivibrio</taxon>
    </lineage>
</organism>
<comment type="subcellular location">
    <subcellularLocation>
        <location evidence="1">Membrane</location>
    </subcellularLocation>
</comment>
<evidence type="ECO:0000256" key="2">
    <source>
        <dbReference type="ARBA" id="ARBA00022452"/>
    </source>
</evidence>
<sequence length="704" mass="80422">MYKLGYFQNVEAYTRYTENGIDLTFVFKELPVVQRIEFEGNKNISTEDLLKEIGISTEEKMESGKALPFTSMGPELAEKLSSIKKGLGRVLSADEISQMKKRIEKLYEKRGFYEAKVSYYYKGNTLVFQIDEGERAYVAKINIIGNKQIKTKEILSVMETSERNIFKLKIYPTLVKETLYDDISRIKDYYISKGFFDVQIEEPIIELKDNKKYYITIKINEGDRYKVKDIKFENNNLFTTKEIFEPIKKRLIKPGEYYDEEKIDLIKKITIDKYNELGYIFANVEINKLVDKENKTVEVVLNVQPGNVYYVDKINITGNYESRDATIRRELRFAPGDLLRKEDLERSQARLNRLGYYDFASFEPKLKTENALDIDVNVRERFTGQMSIGAGYSQLTGLSLFASIKKGNFLGTGDVAGLSLSIGSKYKNNELSYLHRWAFYKPLDLGFNLYDRSIDYTTFTSIKTGISTNLSYEFWEYWRTGVGVALEKGEIKDVTDAATTYVKLQQGKYDLYSVYTFINRNSVDNPLLPTSGSDITATFKVGTGTRDFYKVVLSATKFIPDRIFYTDFVFSIKGTIGLVEKISKSIPLDELFFVGGDFTIRGFSYGGAGPVDSNNDPLGAKRQIVLNYQVAHPIVERFLWGYAFLDQGKGFDSGNFFSNMYNSAGVGMKIITPFAPIELYYGKVLNPPAGVSSSRFGFILGTFF</sequence>
<keyword evidence="5" id="KW-0677">Repeat</keyword>
<name>A0AA45WPL1_9AQUI</name>
<dbReference type="GO" id="GO:0009279">
    <property type="term" value="C:cell outer membrane"/>
    <property type="evidence" value="ECO:0007669"/>
    <property type="project" value="UniProtKB-UniRule"/>
</dbReference>
<dbReference type="Pfam" id="PF07244">
    <property type="entry name" value="POTRA"/>
    <property type="match status" value="4"/>
</dbReference>
<feature type="domain" description="POTRA" evidence="9">
    <location>
        <begin position="225"/>
        <end position="306"/>
    </location>
</feature>
<dbReference type="Gene3D" id="2.40.160.50">
    <property type="entry name" value="membrane protein fhac: a member of the omp85/tpsb transporter family"/>
    <property type="match status" value="1"/>
</dbReference>
<evidence type="ECO:0000256" key="1">
    <source>
        <dbReference type="ARBA" id="ARBA00004370"/>
    </source>
</evidence>
<feature type="domain" description="POTRA" evidence="9">
    <location>
        <begin position="31"/>
        <end position="133"/>
    </location>
</feature>
<evidence type="ECO:0000256" key="8">
    <source>
        <dbReference type="NCBIfam" id="TIGR03303"/>
    </source>
</evidence>
<dbReference type="PANTHER" id="PTHR12815:SF47">
    <property type="entry name" value="TRANSLOCATION AND ASSEMBLY MODULE SUBUNIT TAMA"/>
    <property type="match status" value="1"/>
</dbReference>
<evidence type="ECO:0000313" key="11">
    <source>
        <dbReference type="Proteomes" id="UP001157947"/>
    </source>
</evidence>
<evidence type="ECO:0000256" key="5">
    <source>
        <dbReference type="ARBA" id="ARBA00022737"/>
    </source>
</evidence>
<dbReference type="EMBL" id="FXTX01000024">
    <property type="protein sequence ID" value="SMP21737.1"/>
    <property type="molecule type" value="Genomic_DNA"/>
</dbReference>
<dbReference type="PROSITE" id="PS51779">
    <property type="entry name" value="POTRA"/>
    <property type="match status" value="4"/>
</dbReference>
<dbReference type="InterPro" id="IPR034746">
    <property type="entry name" value="POTRA"/>
</dbReference>
<dbReference type="NCBIfam" id="TIGR03303">
    <property type="entry name" value="OM_YaeT"/>
    <property type="match status" value="1"/>
</dbReference>
<evidence type="ECO:0000256" key="6">
    <source>
        <dbReference type="ARBA" id="ARBA00023136"/>
    </source>
</evidence>
<proteinExistence type="predicted"/>
<dbReference type="GO" id="GO:0071709">
    <property type="term" value="P:membrane assembly"/>
    <property type="evidence" value="ECO:0007669"/>
    <property type="project" value="InterPro"/>
</dbReference>
<protein>
    <recommendedName>
        <fullName evidence="8">Outer membrane protein assembly factor BamA</fullName>
    </recommendedName>
</protein>
<dbReference type="PANTHER" id="PTHR12815">
    <property type="entry name" value="SORTING AND ASSEMBLY MACHINERY SAMM50 PROTEIN FAMILY MEMBER"/>
    <property type="match status" value="1"/>
</dbReference>
<dbReference type="InterPro" id="IPR039910">
    <property type="entry name" value="D15-like"/>
</dbReference>
<dbReference type="Proteomes" id="UP001157947">
    <property type="component" value="Unassembled WGS sequence"/>
</dbReference>
<gene>
    <name evidence="10" type="ORF">SAMN06264868_12413</name>
</gene>
<dbReference type="PIRSF" id="PIRSF006076">
    <property type="entry name" value="OM_assembly_OMP85"/>
    <property type="match status" value="1"/>
</dbReference>
<evidence type="ECO:0000256" key="4">
    <source>
        <dbReference type="ARBA" id="ARBA00022729"/>
    </source>
</evidence>
<dbReference type="Pfam" id="PF01103">
    <property type="entry name" value="Omp85"/>
    <property type="match status" value="1"/>
</dbReference>
<evidence type="ECO:0000256" key="3">
    <source>
        <dbReference type="ARBA" id="ARBA00022692"/>
    </source>
</evidence>
<reference evidence="10" key="1">
    <citation type="submission" date="2017-05" db="EMBL/GenBank/DDBJ databases">
        <authorList>
            <person name="Varghese N."/>
            <person name="Submissions S."/>
        </authorList>
    </citation>
    <scope>NUCLEOTIDE SEQUENCE</scope>
    <source>
        <strain evidence="10">DSM 18763</strain>
    </source>
</reference>
<feature type="domain" description="POTRA" evidence="9">
    <location>
        <begin position="136"/>
        <end position="222"/>
    </location>
</feature>
<dbReference type="InterPro" id="IPR023707">
    <property type="entry name" value="OM_assembly_BamA"/>
</dbReference>
<keyword evidence="2" id="KW-1134">Transmembrane beta strand</keyword>
<evidence type="ECO:0000313" key="10">
    <source>
        <dbReference type="EMBL" id="SMP21737.1"/>
    </source>
</evidence>
<dbReference type="AlphaFoldDB" id="A0AA45WPL1"/>
<accession>A0AA45WPL1</accession>
<keyword evidence="6" id="KW-0472">Membrane</keyword>
<comment type="caution">
    <text evidence="10">The sequence shown here is derived from an EMBL/GenBank/DDBJ whole genome shotgun (WGS) entry which is preliminary data.</text>
</comment>
<dbReference type="InterPro" id="IPR010827">
    <property type="entry name" value="BamA/TamA_POTRA"/>
</dbReference>
<keyword evidence="4" id="KW-0732">Signal</keyword>
<keyword evidence="3" id="KW-0812">Transmembrane</keyword>
<keyword evidence="7" id="KW-0998">Cell outer membrane</keyword>
<dbReference type="Gene3D" id="3.10.20.310">
    <property type="entry name" value="membrane protein fhac"/>
    <property type="match status" value="4"/>
</dbReference>
<keyword evidence="11" id="KW-1185">Reference proteome</keyword>
<evidence type="ECO:0000256" key="7">
    <source>
        <dbReference type="ARBA" id="ARBA00023237"/>
    </source>
</evidence>